<organism evidence="1 2">
    <name type="scientific">Streptosporangium brasiliense</name>
    <dbReference type="NCBI Taxonomy" id="47480"/>
    <lineage>
        <taxon>Bacteria</taxon>
        <taxon>Bacillati</taxon>
        <taxon>Actinomycetota</taxon>
        <taxon>Actinomycetes</taxon>
        <taxon>Streptosporangiales</taxon>
        <taxon>Streptosporangiaceae</taxon>
        <taxon>Streptosporangium</taxon>
    </lineage>
</organism>
<dbReference type="SUPFAM" id="SSF54427">
    <property type="entry name" value="NTF2-like"/>
    <property type="match status" value="1"/>
</dbReference>
<keyword evidence="2" id="KW-1185">Reference proteome</keyword>
<sequence length="126" mass="13461">MTVVSDDAPSVVQAYYRVLTGGIENYGDGQELVPLLADDLDFEGPIAGRVVGAALFRQGVQGFIANVSKIDLIQEVNGPDGTAVLYDAHLPKGVVRLAEFFTIIDGVIQRLRLHYDPADYVAKGGG</sequence>
<name>A0ABT9RHA4_9ACTN</name>
<dbReference type="Gene3D" id="3.10.450.50">
    <property type="match status" value="1"/>
</dbReference>
<evidence type="ECO:0000313" key="2">
    <source>
        <dbReference type="Proteomes" id="UP001230426"/>
    </source>
</evidence>
<evidence type="ECO:0000313" key="1">
    <source>
        <dbReference type="EMBL" id="MDP9868493.1"/>
    </source>
</evidence>
<dbReference type="Proteomes" id="UP001230426">
    <property type="component" value="Unassembled WGS sequence"/>
</dbReference>
<dbReference type="InterPro" id="IPR032710">
    <property type="entry name" value="NTF2-like_dom_sf"/>
</dbReference>
<dbReference type="RefSeq" id="WP_306871404.1">
    <property type="nucleotide sequence ID" value="NZ_JAUSRB010000002.1"/>
</dbReference>
<protein>
    <recommendedName>
        <fullName evidence="3">SnoaL-like domain-containing protein</fullName>
    </recommendedName>
</protein>
<dbReference type="EMBL" id="JAUSRB010000002">
    <property type="protein sequence ID" value="MDP9868493.1"/>
    <property type="molecule type" value="Genomic_DNA"/>
</dbReference>
<proteinExistence type="predicted"/>
<reference evidence="1 2" key="1">
    <citation type="submission" date="2023-07" db="EMBL/GenBank/DDBJ databases">
        <title>Sequencing the genomes of 1000 actinobacteria strains.</title>
        <authorList>
            <person name="Klenk H.-P."/>
        </authorList>
    </citation>
    <scope>NUCLEOTIDE SEQUENCE [LARGE SCALE GENOMIC DNA]</scope>
    <source>
        <strain evidence="1 2">DSM 44109</strain>
    </source>
</reference>
<comment type="caution">
    <text evidence="1">The sequence shown here is derived from an EMBL/GenBank/DDBJ whole genome shotgun (WGS) entry which is preliminary data.</text>
</comment>
<evidence type="ECO:0008006" key="3">
    <source>
        <dbReference type="Google" id="ProtNLM"/>
    </source>
</evidence>
<gene>
    <name evidence="1" type="ORF">J2S55_007759</name>
</gene>
<accession>A0ABT9RHA4</accession>